<dbReference type="GO" id="GO:0006874">
    <property type="term" value="P:intracellular calcium ion homeostasis"/>
    <property type="evidence" value="ECO:0007669"/>
    <property type="project" value="TreeGrafter"/>
</dbReference>
<dbReference type="PANTHER" id="PTHR10846:SF8">
    <property type="entry name" value="INNER MEMBRANE PROTEIN YRBG"/>
    <property type="match status" value="1"/>
</dbReference>
<feature type="transmembrane region" description="Helical" evidence="5">
    <location>
        <begin position="113"/>
        <end position="133"/>
    </location>
</feature>
<gene>
    <name evidence="7" type="primary">yrbG_1</name>
    <name evidence="7" type="ORF">ERS852490_00329</name>
    <name evidence="8" type="ORF">GKE48_05480</name>
</gene>
<feature type="transmembrane region" description="Helical" evidence="5">
    <location>
        <begin position="44"/>
        <end position="67"/>
    </location>
</feature>
<dbReference type="Pfam" id="PF01699">
    <property type="entry name" value="Na_Ca_ex"/>
    <property type="match status" value="2"/>
</dbReference>
<dbReference type="AlphaFoldDB" id="A0A174YN25"/>
<keyword evidence="2 5" id="KW-0812">Transmembrane</keyword>
<dbReference type="GO" id="GO:0005886">
    <property type="term" value="C:plasma membrane"/>
    <property type="evidence" value="ECO:0007669"/>
    <property type="project" value="TreeGrafter"/>
</dbReference>
<protein>
    <submittedName>
        <fullName evidence="8">Calcium/sodium antiporter</fullName>
    </submittedName>
    <submittedName>
        <fullName evidence="7">Inner membrane protein yrbG</fullName>
    </submittedName>
</protein>
<evidence type="ECO:0000313" key="9">
    <source>
        <dbReference type="Proteomes" id="UP000095621"/>
    </source>
</evidence>
<keyword evidence="4 5" id="KW-0472">Membrane</keyword>
<dbReference type="Proteomes" id="UP000481964">
    <property type="component" value="Unassembled WGS sequence"/>
</dbReference>
<feature type="domain" description="Sodium/calcium exchanger membrane region" evidence="6">
    <location>
        <begin position="191"/>
        <end position="331"/>
    </location>
</feature>
<feature type="transmembrane region" description="Helical" evidence="5">
    <location>
        <begin position="314"/>
        <end position="332"/>
    </location>
</feature>
<evidence type="ECO:0000256" key="2">
    <source>
        <dbReference type="ARBA" id="ARBA00022692"/>
    </source>
</evidence>
<evidence type="ECO:0000313" key="8">
    <source>
        <dbReference type="EMBL" id="MSC56907.1"/>
    </source>
</evidence>
<dbReference type="OrthoDB" id="9794225at2"/>
<feature type="transmembrane region" description="Helical" evidence="5">
    <location>
        <begin position="12"/>
        <end position="32"/>
    </location>
</feature>
<feature type="transmembrane region" description="Helical" evidence="5">
    <location>
        <begin position="288"/>
        <end position="307"/>
    </location>
</feature>
<keyword evidence="3 5" id="KW-1133">Transmembrane helix</keyword>
<sequence length="333" mass="34858">MEKFINNAPFALVLVCLIIGFVLLIKGADFFVEGSSSVAKRLHVPSIIIGLTIVAMGTSLPETAVSVSASITGNNELAVSNVVGSNIFNLMVVIGVCAMIATVNVAKETIKRDIPFSLICAGLLLILGILGVGDKSGMMLGHFDGVIFIGAFAGYIFYMIKIALKASKEGKKIEIEGGSDEDIKLISVPLSILFIIGGAAAIAVGGDITVDAASRIASDLGMSQTLIGLTIVSIGTSLPELVTSIVAARKNEVDMALGNAIGSNVFNILMVLGIASAISPISIITENIIDLCVLIVFTICVWIFAGTKKKIGRIEGFSMVALYVIYAVYIIIR</sequence>
<dbReference type="Proteomes" id="UP000095621">
    <property type="component" value="Unassembled WGS sequence"/>
</dbReference>
<dbReference type="EMBL" id="CZBU01000001">
    <property type="protein sequence ID" value="CUQ75112.1"/>
    <property type="molecule type" value="Genomic_DNA"/>
</dbReference>
<evidence type="ECO:0000313" key="10">
    <source>
        <dbReference type="Proteomes" id="UP000481964"/>
    </source>
</evidence>
<feature type="transmembrane region" description="Helical" evidence="5">
    <location>
        <begin position="226"/>
        <end position="248"/>
    </location>
</feature>
<dbReference type="InterPro" id="IPR044880">
    <property type="entry name" value="NCX_ion-bd_dom_sf"/>
</dbReference>
<reference evidence="8 10" key="2">
    <citation type="journal article" date="2019" name="Nat. Med.">
        <title>A library of human gut bacterial isolates paired with longitudinal multiomics data enables mechanistic microbiome research.</title>
        <authorList>
            <person name="Poyet M."/>
            <person name="Groussin M."/>
            <person name="Gibbons S.M."/>
            <person name="Avila-Pacheco J."/>
            <person name="Jiang X."/>
            <person name="Kearney S.M."/>
            <person name="Perrotta A.R."/>
            <person name="Berdy B."/>
            <person name="Zhao S."/>
            <person name="Lieberman T.D."/>
            <person name="Swanson P.K."/>
            <person name="Smith M."/>
            <person name="Roesemann S."/>
            <person name="Alexander J.E."/>
            <person name="Rich S.A."/>
            <person name="Livny J."/>
            <person name="Vlamakis H."/>
            <person name="Clish C."/>
            <person name="Bullock K."/>
            <person name="Deik A."/>
            <person name="Scott J."/>
            <person name="Pierce K.A."/>
            <person name="Xavier R.J."/>
            <person name="Alm E.J."/>
        </authorList>
    </citation>
    <scope>NUCLEOTIDE SEQUENCE [LARGE SCALE GENOMIC DNA]</scope>
    <source>
        <strain evidence="8 10">BIOML-A1</strain>
    </source>
</reference>
<dbReference type="RefSeq" id="WP_022098099.1">
    <property type="nucleotide sequence ID" value="NZ_CABJMX010000001.1"/>
</dbReference>
<dbReference type="InterPro" id="IPR004481">
    <property type="entry name" value="K/Na/Ca-exchanger"/>
</dbReference>
<organism evidence="7 9">
    <name type="scientific">Lachnospira eligens</name>
    <dbReference type="NCBI Taxonomy" id="39485"/>
    <lineage>
        <taxon>Bacteria</taxon>
        <taxon>Bacillati</taxon>
        <taxon>Bacillota</taxon>
        <taxon>Clostridia</taxon>
        <taxon>Lachnospirales</taxon>
        <taxon>Lachnospiraceae</taxon>
        <taxon>Lachnospira</taxon>
    </lineage>
</organism>
<feature type="transmembrane region" description="Helical" evidence="5">
    <location>
        <begin position="185"/>
        <end position="206"/>
    </location>
</feature>
<comment type="subcellular location">
    <subcellularLocation>
        <location evidence="1">Membrane</location>
        <topology evidence="1">Multi-pass membrane protein</topology>
    </subcellularLocation>
</comment>
<dbReference type="Gene3D" id="1.20.1420.30">
    <property type="entry name" value="NCX, central ion-binding region"/>
    <property type="match status" value="1"/>
</dbReference>
<feature type="transmembrane region" description="Helical" evidence="5">
    <location>
        <begin position="87"/>
        <end position="106"/>
    </location>
</feature>
<accession>A0A174YN25</accession>
<dbReference type="PANTHER" id="PTHR10846">
    <property type="entry name" value="SODIUM/POTASSIUM/CALCIUM EXCHANGER"/>
    <property type="match status" value="1"/>
</dbReference>
<feature type="transmembrane region" description="Helical" evidence="5">
    <location>
        <begin position="260"/>
        <end position="282"/>
    </location>
</feature>
<feature type="domain" description="Sodium/calcium exchanger membrane region" evidence="6">
    <location>
        <begin position="13"/>
        <end position="160"/>
    </location>
</feature>
<evidence type="ECO:0000256" key="4">
    <source>
        <dbReference type="ARBA" id="ARBA00023136"/>
    </source>
</evidence>
<evidence type="ECO:0000256" key="3">
    <source>
        <dbReference type="ARBA" id="ARBA00022989"/>
    </source>
</evidence>
<reference evidence="7 9" key="1">
    <citation type="submission" date="2015-09" db="EMBL/GenBank/DDBJ databases">
        <authorList>
            <consortium name="Pathogen Informatics"/>
        </authorList>
    </citation>
    <scope>NUCLEOTIDE SEQUENCE [LARGE SCALE GENOMIC DNA]</scope>
    <source>
        <strain evidence="7 9">2789STDY5834875</strain>
    </source>
</reference>
<dbReference type="NCBIfam" id="TIGR00367">
    <property type="entry name" value="calcium/sodium antiporter"/>
    <property type="match status" value="1"/>
</dbReference>
<dbReference type="EMBL" id="WKRD01000003">
    <property type="protein sequence ID" value="MSC56907.1"/>
    <property type="molecule type" value="Genomic_DNA"/>
</dbReference>
<dbReference type="GO" id="GO:0005262">
    <property type="term" value="F:calcium channel activity"/>
    <property type="evidence" value="ECO:0007669"/>
    <property type="project" value="TreeGrafter"/>
</dbReference>
<evidence type="ECO:0000259" key="6">
    <source>
        <dbReference type="Pfam" id="PF01699"/>
    </source>
</evidence>
<dbReference type="InterPro" id="IPR004837">
    <property type="entry name" value="NaCa_Exmemb"/>
</dbReference>
<evidence type="ECO:0000313" key="7">
    <source>
        <dbReference type="EMBL" id="CUQ75112.1"/>
    </source>
</evidence>
<name>A0A174YN25_9FIRM</name>
<feature type="transmembrane region" description="Helical" evidence="5">
    <location>
        <begin position="145"/>
        <end position="164"/>
    </location>
</feature>
<evidence type="ECO:0000256" key="1">
    <source>
        <dbReference type="ARBA" id="ARBA00004141"/>
    </source>
</evidence>
<dbReference type="GO" id="GO:0008273">
    <property type="term" value="F:calcium, potassium:sodium antiporter activity"/>
    <property type="evidence" value="ECO:0007669"/>
    <property type="project" value="TreeGrafter"/>
</dbReference>
<evidence type="ECO:0000256" key="5">
    <source>
        <dbReference type="SAM" id="Phobius"/>
    </source>
</evidence>
<proteinExistence type="predicted"/>